<reference evidence="2" key="1">
    <citation type="submission" date="2018-09" db="EMBL/GenBank/DDBJ databases">
        <authorList>
            <person name="Livingstone P.G."/>
            <person name="Whitworth D.E."/>
        </authorList>
    </citation>
    <scope>NUCLEOTIDE SEQUENCE [LARGE SCALE GENOMIC DNA]</scope>
    <source>
        <strain evidence="2">CA054A</strain>
    </source>
</reference>
<gene>
    <name evidence="1" type="ORF">D7V88_01665</name>
</gene>
<comment type="caution">
    <text evidence="1">The sequence shown here is derived from an EMBL/GenBank/DDBJ whole genome shotgun (WGS) entry which is preliminary data.</text>
</comment>
<dbReference type="AlphaFoldDB" id="A0A3A8JFD4"/>
<organism evidence="1 2">
    <name type="scientific">Corallococcus terminator</name>
    <dbReference type="NCBI Taxonomy" id="2316733"/>
    <lineage>
        <taxon>Bacteria</taxon>
        <taxon>Pseudomonadati</taxon>
        <taxon>Myxococcota</taxon>
        <taxon>Myxococcia</taxon>
        <taxon>Myxococcales</taxon>
        <taxon>Cystobacterineae</taxon>
        <taxon>Myxococcaceae</taxon>
        <taxon>Corallococcus</taxon>
    </lineage>
</organism>
<keyword evidence="2" id="KW-1185">Reference proteome</keyword>
<evidence type="ECO:0000313" key="1">
    <source>
        <dbReference type="EMBL" id="RKG93676.1"/>
    </source>
</evidence>
<dbReference type="EMBL" id="RAVZ01000005">
    <property type="protein sequence ID" value="RKG93676.1"/>
    <property type="molecule type" value="Genomic_DNA"/>
</dbReference>
<dbReference type="OrthoDB" id="5521261at2"/>
<evidence type="ECO:0000313" key="2">
    <source>
        <dbReference type="Proteomes" id="UP000268094"/>
    </source>
</evidence>
<protein>
    <submittedName>
        <fullName evidence="1">Uncharacterized protein</fullName>
    </submittedName>
</protein>
<accession>A0A3A8JFD4</accession>
<dbReference type="RefSeq" id="WP_120538822.1">
    <property type="nucleotide sequence ID" value="NZ_RAVZ01000005.1"/>
</dbReference>
<name>A0A3A8JFD4_9BACT</name>
<dbReference type="Proteomes" id="UP000268094">
    <property type="component" value="Unassembled WGS sequence"/>
</dbReference>
<sequence>MPTHSPLSSRPSKFVPVLRIPVLLATALMTMGSGMGNPGCGSGSSSSPAEPTCEKGCAIAGSYQLAFDDASPLPDGCKAMNVTLPRGPLELSYANTELTATLNGVDLSGYYYGAPDLTFLLGGSHDVTDKTWYHVSLKADVSPSPETDATPVTLRGTYEVSTYTSEENGPACVFRRTYKAYR</sequence>
<proteinExistence type="predicted"/>